<evidence type="ECO:0000313" key="2">
    <source>
        <dbReference type="EMBL" id="MYN70641.1"/>
    </source>
</evidence>
<dbReference type="EMBL" id="WNXH01000023">
    <property type="protein sequence ID" value="MYN70641.1"/>
    <property type="molecule type" value="Genomic_DNA"/>
</dbReference>
<dbReference type="InterPro" id="IPR031616">
    <property type="entry name" value="BsrE-like"/>
</dbReference>
<dbReference type="Proteomes" id="UP000483765">
    <property type="component" value="Unassembled WGS sequence"/>
</dbReference>
<keyword evidence="1" id="KW-0472">Membrane</keyword>
<keyword evidence="1" id="KW-1133">Transmembrane helix</keyword>
<keyword evidence="1" id="KW-0812">Transmembrane</keyword>
<evidence type="ECO:0000313" key="3">
    <source>
        <dbReference type="Proteomes" id="UP000483765"/>
    </source>
</evidence>
<name>A0A6L8MZP1_STRSU</name>
<dbReference type="Pfam" id="PF16935">
    <property type="entry name" value="Hol_Tox"/>
    <property type="match status" value="1"/>
</dbReference>
<proteinExistence type="predicted"/>
<sequence length="45" mass="4935">MSFQKLNVGGGGSVFEVVQTLLSFGDFTIALTSLCYTIFKDDKKK</sequence>
<gene>
    <name evidence="2" type="ORF">GLP18_10555</name>
</gene>
<dbReference type="AlphaFoldDB" id="A0A6L8MZP1"/>
<protein>
    <submittedName>
        <fullName evidence="2">Putative holin-like toxin</fullName>
    </submittedName>
</protein>
<comment type="caution">
    <text evidence="2">The sequence shown here is derived from an EMBL/GenBank/DDBJ whole genome shotgun (WGS) entry which is preliminary data.</text>
</comment>
<evidence type="ECO:0000256" key="1">
    <source>
        <dbReference type="SAM" id="Phobius"/>
    </source>
</evidence>
<reference evidence="2 3" key="1">
    <citation type="submission" date="2019-11" db="EMBL/GenBank/DDBJ databases">
        <title>Divergent Streptococcus suis from cattle.</title>
        <authorList>
            <person name="Williamson C."/>
        </authorList>
    </citation>
    <scope>NUCLEOTIDE SEQUENCE [LARGE SCALE GENOMIC DNA]</scope>
    <source>
        <strain evidence="2 3">10-36905</strain>
    </source>
</reference>
<accession>A0A6L8MZP1</accession>
<feature type="transmembrane region" description="Helical" evidence="1">
    <location>
        <begin position="20"/>
        <end position="39"/>
    </location>
</feature>
<organism evidence="2 3">
    <name type="scientific">Streptococcus suis</name>
    <dbReference type="NCBI Taxonomy" id="1307"/>
    <lineage>
        <taxon>Bacteria</taxon>
        <taxon>Bacillati</taxon>
        <taxon>Bacillota</taxon>
        <taxon>Bacilli</taxon>
        <taxon>Lactobacillales</taxon>
        <taxon>Streptococcaceae</taxon>
        <taxon>Streptococcus</taxon>
    </lineage>
</organism>